<evidence type="ECO:0000256" key="4">
    <source>
        <dbReference type="ARBA" id="ARBA00022912"/>
    </source>
</evidence>
<dbReference type="InterPro" id="IPR023485">
    <property type="entry name" value="Ptyr_pPase"/>
</dbReference>
<dbReference type="EMBL" id="SLVX01000026">
    <property type="protein sequence ID" value="TCN35719.1"/>
    <property type="molecule type" value="Genomic_DNA"/>
</dbReference>
<keyword evidence="4" id="KW-0904">Protein phosphatase</keyword>
<proteinExistence type="inferred from homology"/>
<dbReference type="PANTHER" id="PTHR11717:SF7">
    <property type="entry name" value="LOW MOLECULAR WEIGHT PHOSPHOTYROSINE PROTEIN PHOSPHATASE"/>
    <property type="match status" value="1"/>
</dbReference>
<sequence>MSVVEIEPLVAMEAFDAGEGATLVWLGQAGFLIRQAGLKIVIDAYLSDSLAEKYRGTRFPHQRMMPVPVKPGDLRDVDWLLCTHAHTDHMDPGTIPALLAANPRARALVPRAEKARAIERGVPENRLTLIDAGESIDLGGVIVTATPAAHEDLRRTTEGYLFLGYVLSGGGVTLWHSGDTIPFPGLAEWLMPFRVDLALLPVNGRDATRAANGVPGNLSLEEAVALADEIGARAMIGHHFGLFEFNTLNPEEGARKLATLTPKVEVRLATVSTTYRVQPLIRPPLSVLLVCRGNICRSPTADGVLRAALPGHRIDSAAIMDWNVGKPPHSETISVAAARGVALETLVARQIRKTDFEEFDLILGMDDLNMEAIRALRPEGGHARIGRLGAYAIPGEETTIIDPWGQERDAFEAVFDQISVACERLAHFARAAQQNIGQGSEEHGFRT</sequence>
<dbReference type="CDD" id="cd16343">
    <property type="entry name" value="LMWPTP"/>
    <property type="match status" value="1"/>
</dbReference>
<comment type="caution">
    <text evidence="8">The sequence shown here is derived from an EMBL/GenBank/DDBJ whole genome shotgun (WGS) entry which is preliminary data.</text>
</comment>
<evidence type="ECO:0000256" key="1">
    <source>
        <dbReference type="ARBA" id="ARBA00011063"/>
    </source>
</evidence>
<accession>A0A4R2CA76</accession>
<dbReference type="PRINTS" id="PR00719">
    <property type="entry name" value="LMWPTPASE"/>
</dbReference>
<dbReference type="SUPFAM" id="SSF56281">
    <property type="entry name" value="Metallo-hydrolase/oxidoreductase"/>
    <property type="match status" value="1"/>
</dbReference>
<feature type="active site" description="Proton donor" evidence="5">
    <location>
        <position position="402"/>
    </location>
</feature>
<dbReference type="InterPro" id="IPR036196">
    <property type="entry name" value="Ptyr_pPase_sf"/>
</dbReference>
<dbReference type="RefSeq" id="WP_245507851.1">
    <property type="nucleotide sequence ID" value="NZ_BAABEI010000001.1"/>
</dbReference>
<evidence type="ECO:0000259" key="6">
    <source>
        <dbReference type="SMART" id="SM00226"/>
    </source>
</evidence>
<keyword evidence="9" id="KW-1185">Reference proteome</keyword>
<reference evidence="8 9" key="1">
    <citation type="submission" date="2019-03" db="EMBL/GenBank/DDBJ databases">
        <title>Genomic Encyclopedia of Type Strains, Phase IV (KMG-IV): sequencing the most valuable type-strain genomes for metagenomic binning, comparative biology and taxonomic classification.</title>
        <authorList>
            <person name="Goeker M."/>
        </authorList>
    </citation>
    <scope>NUCLEOTIDE SEQUENCE [LARGE SCALE GENOMIC DNA]</scope>
    <source>
        <strain evidence="8 9">DSM 18401</strain>
    </source>
</reference>
<evidence type="ECO:0000259" key="7">
    <source>
        <dbReference type="SMART" id="SM00849"/>
    </source>
</evidence>
<comment type="similarity">
    <text evidence="1">Belongs to the low molecular weight phosphotyrosine protein phosphatase family.</text>
</comment>
<dbReference type="AlphaFoldDB" id="A0A4R2CA76"/>
<dbReference type="InterPro" id="IPR050438">
    <property type="entry name" value="LMW_PTPase"/>
</dbReference>
<organism evidence="8 9">
    <name type="scientific">Shinella granuli</name>
    <dbReference type="NCBI Taxonomy" id="323621"/>
    <lineage>
        <taxon>Bacteria</taxon>
        <taxon>Pseudomonadati</taxon>
        <taxon>Pseudomonadota</taxon>
        <taxon>Alphaproteobacteria</taxon>
        <taxon>Hyphomicrobiales</taxon>
        <taxon>Rhizobiaceae</taxon>
        <taxon>Shinella</taxon>
    </lineage>
</organism>
<feature type="active site" description="Nucleophile" evidence="5">
    <location>
        <position position="291"/>
    </location>
</feature>
<dbReference type="InterPro" id="IPR001279">
    <property type="entry name" value="Metallo-B-lactamas"/>
</dbReference>
<dbReference type="SMART" id="SM00226">
    <property type="entry name" value="LMWPc"/>
    <property type="match status" value="1"/>
</dbReference>
<dbReference type="Proteomes" id="UP000295351">
    <property type="component" value="Unassembled WGS sequence"/>
</dbReference>
<evidence type="ECO:0000256" key="5">
    <source>
        <dbReference type="PIRSR" id="PIRSR617867-1"/>
    </source>
</evidence>
<dbReference type="SUPFAM" id="SSF52788">
    <property type="entry name" value="Phosphotyrosine protein phosphatases I"/>
    <property type="match status" value="1"/>
</dbReference>
<evidence type="ECO:0000313" key="8">
    <source>
        <dbReference type="EMBL" id="TCN35719.1"/>
    </source>
</evidence>
<dbReference type="EC" id="3.1.3.48" evidence="2"/>
<dbReference type="Gene3D" id="3.40.50.2300">
    <property type="match status" value="1"/>
</dbReference>
<dbReference type="Pfam" id="PF01451">
    <property type="entry name" value="LMWPc"/>
    <property type="match status" value="1"/>
</dbReference>
<dbReference type="InterPro" id="IPR017867">
    <property type="entry name" value="Tyr_phospatase_low_mol_wt"/>
</dbReference>
<evidence type="ECO:0000256" key="3">
    <source>
        <dbReference type="ARBA" id="ARBA00022801"/>
    </source>
</evidence>
<name>A0A4R2CA76_SHIGR</name>
<evidence type="ECO:0000313" key="9">
    <source>
        <dbReference type="Proteomes" id="UP000295351"/>
    </source>
</evidence>
<feature type="active site" evidence="5">
    <location>
        <position position="297"/>
    </location>
</feature>
<dbReference type="Gene3D" id="3.60.15.10">
    <property type="entry name" value="Ribonuclease Z/Hydroxyacylglutathione hydrolase-like"/>
    <property type="match status" value="1"/>
</dbReference>
<dbReference type="GO" id="GO:0004725">
    <property type="term" value="F:protein tyrosine phosphatase activity"/>
    <property type="evidence" value="ECO:0007669"/>
    <property type="project" value="UniProtKB-EC"/>
</dbReference>
<feature type="domain" description="Phosphotyrosine protein phosphatase I" evidence="6">
    <location>
        <begin position="285"/>
        <end position="428"/>
    </location>
</feature>
<dbReference type="SMART" id="SM00849">
    <property type="entry name" value="Lactamase_B"/>
    <property type="match status" value="1"/>
</dbReference>
<protein>
    <recommendedName>
        <fullName evidence="2">protein-tyrosine-phosphatase</fullName>
        <ecNumber evidence="2">3.1.3.48</ecNumber>
    </recommendedName>
</protein>
<dbReference type="Pfam" id="PF12706">
    <property type="entry name" value="Lactamase_B_2"/>
    <property type="match status" value="1"/>
</dbReference>
<gene>
    <name evidence="8" type="ORF">EV665_12641</name>
</gene>
<feature type="domain" description="Metallo-beta-lactamase" evidence="7">
    <location>
        <begin position="27"/>
        <end position="238"/>
    </location>
</feature>
<dbReference type="PANTHER" id="PTHR11717">
    <property type="entry name" value="LOW MOLECULAR WEIGHT PROTEIN TYROSINE PHOSPHATASE"/>
    <property type="match status" value="1"/>
</dbReference>
<keyword evidence="3" id="KW-0378">Hydrolase</keyword>
<dbReference type="InterPro" id="IPR036866">
    <property type="entry name" value="RibonucZ/Hydroxyglut_hydro"/>
</dbReference>
<evidence type="ECO:0000256" key="2">
    <source>
        <dbReference type="ARBA" id="ARBA00013064"/>
    </source>
</evidence>